<accession>A0ABN1QTP0</accession>
<evidence type="ECO:0000313" key="3">
    <source>
        <dbReference type="EMBL" id="GAA0947156.1"/>
    </source>
</evidence>
<evidence type="ECO:0000313" key="4">
    <source>
        <dbReference type="Proteomes" id="UP001500665"/>
    </source>
</evidence>
<evidence type="ECO:0000259" key="2">
    <source>
        <dbReference type="PROSITE" id="PS50937"/>
    </source>
</evidence>
<protein>
    <submittedName>
        <fullName evidence="3">MerR family transcriptional regulator</fullName>
    </submittedName>
</protein>
<keyword evidence="4" id="KW-1185">Reference proteome</keyword>
<dbReference type="Gene3D" id="1.10.1660.10">
    <property type="match status" value="1"/>
</dbReference>
<dbReference type="InterPro" id="IPR047057">
    <property type="entry name" value="MerR_fam"/>
</dbReference>
<evidence type="ECO:0000256" key="1">
    <source>
        <dbReference type="ARBA" id="ARBA00023125"/>
    </source>
</evidence>
<keyword evidence="1" id="KW-0238">DNA-binding</keyword>
<dbReference type="PRINTS" id="PR00040">
    <property type="entry name" value="HTHMERR"/>
</dbReference>
<dbReference type="InterPro" id="IPR009061">
    <property type="entry name" value="DNA-bd_dom_put_sf"/>
</dbReference>
<gene>
    <name evidence="3" type="ORF">GCM10009550_22340</name>
</gene>
<dbReference type="PROSITE" id="PS50937">
    <property type="entry name" value="HTH_MERR_2"/>
    <property type="match status" value="1"/>
</dbReference>
<dbReference type="Proteomes" id="UP001500665">
    <property type="component" value="Unassembled WGS sequence"/>
</dbReference>
<dbReference type="EMBL" id="BAAAHH010000007">
    <property type="protein sequence ID" value="GAA0947156.1"/>
    <property type="molecule type" value="Genomic_DNA"/>
</dbReference>
<organism evidence="3 4">
    <name type="scientific">Actinocorallia libanotica</name>
    <dbReference type="NCBI Taxonomy" id="46162"/>
    <lineage>
        <taxon>Bacteria</taxon>
        <taxon>Bacillati</taxon>
        <taxon>Actinomycetota</taxon>
        <taxon>Actinomycetes</taxon>
        <taxon>Streptosporangiales</taxon>
        <taxon>Thermomonosporaceae</taxon>
        <taxon>Actinocorallia</taxon>
    </lineage>
</organism>
<sequence>MRIGDLAKRSGVSVRALRYYEEQRLLESTRTPGGQRSYPEEAVDRVRFIQQLYAAGLPSKVIVGFLPCVATGRATRQMFDHLLAERDRIATRIDELTEARTKLDLVIEQVVTTGIVAEDPGPASAP</sequence>
<dbReference type="InterPro" id="IPR000551">
    <property type="entry name" value="MerR-type_HTH_dom"/>
</dbReference>
<dbReference type="Pfam" id="PF13411">
    <property type="entry name" value="MerR_1"/>
    <property type="match status" value="1"/>
</dbReference>
<feature type="domain" description="HTH merR-type" evidence="2">
    <location>
        <begin position="1"/>
        <end position="68"/>
    </location>
</feature>
<dbReference type="CDD" id="cd01282">
    <property type="entry name" value="HTH_MerR-like_sg3"/>
    <property type="match status" value="1"/>
</dbReference>
<dbReference type="SUPFAM" id="SSF46955">
    <property type="entry name" value="Putative DNA-binding domain"/>
    <property type="match status" value="1"/>
</dbReference>
<dbReference type="PANTHER" id="PTHR30204">
    <property type="entry name" value="REDOX-CYCLING DRUG-SENSING TRANSCRIPTIONAL ACTIVATOR SOXR"/>
    <property type="match status" value="1"/>
</dbReference>
<dbReference type="SMART" id="SM00422">
    <property type="entry name" value="HTH_MERR"/>
    <property type="match status" value="1"/>
</dbReference>
<name>A0ABN1QTP0_9ACTN</name>
<comment type="caution">
    <text evidence="3">The sequence shown here is derived from an EMBL/GenBank/DDBJ whole genome shotgun (WGS) entry which is preliminary data.</text>
</comment>
<dbReference type="PANTHER" id="PTHR30204:SF97">
    <property type="entry name" value="MERR FAMILY REGULATORY PROTEIN"/>
    <property type="match status" value="1"/>
</dbReference>
<dbReference type="RefSeq" id="WP_344239581.1">
    <property type="nucleotide sequence ID" value="NZ_BAAAHH010000007.1"/>
</dbReference>
<reference evidence="3 4" key="1">
    <citation type="journal article" date="2019" name="Int. J. Syst. Evol. Microbiol.">
        <title>The Global Catalogue of Microorganisms (GCM) 10K type strain sequencing project: providing services to taxonomists for standard genome sequencing and annotation.</title>
        <authorList>
            <consortium name="The Broad Institute Genomics Platform"/>
            <consortium name="The Broad Institute Genome Sequencing Center for Infectious Disease"/>
            <person name="Wu L."/>
            <person name="Ma J."/>
        </authorList>
    </citation>
    <scope>NUCLEOTIDE SEQUENCE [LARGE SCALE GENOMIC DNA]</scope>
    <source>
        <strain evidence="3 4">JCM 10696</strain>
    </source>
</reference>
<proteinExistence type="predicted"/>